<name>A0A1L7WT46_9HELO</name>
<dbReference type="STRING" id="576137.A0A1L7WT46"/>
<feature type="region of interest" description="Disordered" evidence="1">
    <location>
        <begin position="652"/>
        <end position="682"/>
    </location>
</feature>
<feature type="compositionally biased region" description="Polar residues" evidence="1">
    <location>
        <begin position="831"/>
        <end position="851"/>
    </location>
</feature>
<evidence type="ECO:0000256" key="1">
    <source>
        <dbReference type="SAM" id="MobiDB-lite"/>
    </source>
</evidence>
<sequence length="964" mass="107029">MGQSSSTRRRRRPGASGATPKKGKYAKLAPSRFPFRRSHTKVRDRVRFRKRFKKIWRKLKRVNGPADEDQTDKMPLRRSRSLRSNASSQRSLRTSSSSRVGLSASRSTGSDLGAVEEETPLPSPKYERSFDWVVVVEGTKGCIQDDLDGALKRLLPKWEGSPETYPTTKLDPDRSPLLWFKLGPELKKRIFELCFPPEDRRISLSMQSFTEAIFPVGYFALPQEILEPVEGLLESCRALRKDTLAYFFSQYRFHITLNEFTSKLTCPLSHAWVVPYLHFVQDLTIERDYTRLAGSNRKNASQLSWAFGSKKVTSMVDAIVDSLLKRENGMQMAQFHLMARKYQGLRPKEGSASGLSNIPYVPDDVEFDISSISRLEGVAKRCRVSGFTRNFTKSMFRDLFAKGVGEIHYCAAKDHAWPGHASSPLLTAYSPSPKKPSHLSFQLDLPSHHEVAWAKELQEELGRFGRKCSELTVDETVHKSEQTVHKSEQIAHRSRDEMETGDWLDILKDQSPGAESEHTCIPVAPTNKDFVGGSPGNAGAIEPESGSEIICTKVTEAMTDCAEVSTAGEFDHADATYRVIEGDTTESNLPDTGVVTSISADEFPWTKETQEELDQLATELSSDESDQKDDNASAAQDITRRGVAGARMLVSQSGPEVEGAKNEEEESIESGWKSSDTESDQSLQVDVPLGCSRISMQLAAEEIIESVRKPSDSVSSHDTMVEVSLDPQAALMKPAEEEVEASLGEEDQNYTTAPATSYGIEGFASCGGFDNTNFVHRDPSLNSSWQLRSMQNPDPSIPRSLSNNKILPETETDQGSELFPDFVPNIPLPTDSPTEQSETESPVRRTYTSSSDKIRQITGCGQIIGCEKTIAARLDAINAELEQNSAFQRGIKRLSESQPQSQYESSNNLPSRTKTLPHQIPSKIPRPIVNDAAARGTWRSMRPGRKSLFGMFGGFNGARTPPAE</sequence>
<protein>
    <submittedName>
        <fullName evidence="2">Uncharacterized protein</fullName>
    </submittedName>
</protein>
<feature type="compositionally biased region" description="Polar residues" evidence="1">
    <location>
        <begin position="907"/>
        <end position="916"/>
    </location>
</feature>
<evidence type="ECO:0000313" key="3">
    <source>
        <dbReference type="Proteomes" id="UP000184330"/>
    </source>
</evidence>
<feature type="region of interest" description="Disordered" evidence="1">
    <location>
        <begin position="63"/>
        <end position="120"/>
    </location>
</feature>
<feature type="compositionally biased region" description="Low complexity" evidence="1">
    <location>
        <begin position="896"/>
        <end position="906"/>
    </location>
</feature>
<organism evidence="2 3">
    <name type="scientific">Phialocephala subalpina</name>
    <dbReference type="NCBI Taxonomy" id="576137"/>
    <lineage>
        <taxon>Eukaryota</taxon>
        <taxon>Fungi</taxon>
        <taxon>Dikarya</taxon>
        <taxon>Ascomycota</taxon>
        <taxon>Pezizomycotina</taxon>
        <taxon>Leotiomycetes</taxon>
        <taxon>Helotiales</taxon>
        <taxon>Mollisiaceae</taxon>
        <taxon>Phialocephala</taxon>
        <taxon>Phialocephala fortinii species complex</taxon>
    </lineage>
</organism>
<dbReference type="AlphaFoldDB" id="A0A1L7WT46"/>
<feature type="region of interest" description="Disordered" evidence="1">
    <location>
        <begin position="1"/>
        <end position="40"/>
    </location>
</feature>
<feature type="compositionally biased region" description="Low complexity" evidence="1">
    <location>
        <begin position="82"/>
        <end position="107"/>
    </location>
</feature>
<evidence type="ECO:0000313" key="2">
    <source>
        <dbReference type="EMBL" id="CZR55940.1"/>
    </source>
</evidence>
<proteinExistence type="predicted"/>
<keyword evidence="3" id="KW-1185">Reference proteome</keyword>
<accession>A0A1L7WT46</accession>
<dbReference type="Proteomes" id="UP000184330">
    <property type="component" value="Unassembled WGS sequence"/>
</dbReference>
<dbReference type="EMBL" id="FJOG01000007">
    <property type="protein sequence ID" value="CZR55940.1"/>
    <property type="molecule type" value="Genomic_DNA"/>
</dbReference>
<feature type="region of interest" description="Disordered" evidence="1">
    <location>
        <begin position="812"/>
        <end position="852"/>
    </location>
</feature>
<feature type="region of interest" description="Disordered" evidence="1">
    <location>
        <begin position="894"/>
        <end position="924"/>
    </location>
</feature>
<dbReference type="OrthoDB" id="4776573at2759"/>
<feature type="region of interest" description="Disordered" evidence="1">
    <location>
        <begin position="614"/>
        <end position="636"/>
    </location>
</feature>
<reference evidence="2 3" key="1">
    <citation type="submission" date="2016-03" db="EMBL/GenBank/DDBJ databases">
        <authorList>
            <person name="Ploux O."/>
        </authorList>
    </citation>
    <scope>NUCLEOTIDE SEQUENCE [LARGE SCALE GENOMIC DNA]</scope>
    <source>
        <strain evidence="2 3">UAMH 11012</strain>
    </source>
</reference>
<gene>
    <name evidence="2" type="ORF">PAC_05828</name>
</gene>